<dbReference type="InterPro" id="IPR023187">
    <property type="entry name" value="Tscrpt_reg_MarR-type_CS"/>
</dbReference>
<dbReference type="PROSITE" id="PS50995">
    <property type="entry name" value="HTH_MARR_2"/>
    <property type="match status" value="1"/>
</dbReference>
<reference evidence="5 6" key="1">
    <citation type="submission" date="2017-02" db="EMBL/GenBank/DDBJ databases">
        <authorList>
            <person name="Peterson S.W."/>
        </authorList>
    </citation>
    <scope>NUCLEOTIDE SEQUENCE [LARGE SCALE GENOMIC DNA]</scope>
    <source>
        <strain evidence="5 6">LMG 22410</strain>
    </source>
</reference>
<dbReference type="Pfam" id="PF12802">
    <property type="entry name" value="MarR_2"/>
    <property type="match status" value="1"/>
</dbReference>
<dbReference type="PANTHER" id="PTHR42756">
    <property type="entry name" value="TRANSCRIPTIONAL REGULATOR, MARR"/>
    <property type="match status" value="1"/>
</dbReference>
<dbReference type="RefSeq" id="WP_234988353.1">
    <property type="nucleotide sequence ID" value="NZ_FUHU01000003.1"/>
</dbReference>
<dbReference type="PROSITE" id="PS01117">
    <property type="entry name" value="HTH_MARR_1"/>
    <property type="match status" value="1"/>
</dbReference>
<dbReference type="GO" id="GO:0003677">
    <property type="term" value="F:DNA binding"/>
    <property type="evidence" value="ECO:0007669"/>
    <property type="project" value="UniProtKB-KW"/>
</dbReference>
<protein>
    <submittedName>
        <fullName evidence="5">Transcriptional regulator, MarR family</fullName>
    </submittedName>
</protein>
<dbReference type="PRINTS" id="PR00598">
    <property type="entry name" value="HTHMARR"/>
</dbReference>
<evidence type="ECO:0000256" key="1">
    <source>
        <dbReference type="ARBA" id="ARBA00023015"/>
    </source>
</evidence>
<dbReference type="InterPro" id="IPR036390">
    <property type="entry name" value="WH_DNA-bd_sf"/>
</dbReference>
<dbReference type="AlphaFoldDB" id="A0A1R4ETD8"/>
<proteinExistence type="predicted"/>
<accession>A0A1R4ETD8</accession>
<dbReference type="InterPro" id="IPR000835">
    <property type="entry name" value="HTH_MarR-typ"/>
</dbReference>
<gene>
    <name evidence="5" type="ORF">CZ674_00825</name>
</gene>
<keyword evidence="3" id="KW-0804">Transcription</keyword>
<dbReference type="GeneID" id="303171751"/>
<dbReference type="GO" id="GO:0003700">
    <property type="term" value="F:DNA-binding transcription factor activity"/>
    <property type="evidence" value="ECO:0007669"/>
    <property type="project" value="InterPro"/>
</dbReference>
<dbReference type="InterPro" id="IPR036388">
    <property type="entry name" value="WH-like_DNA-bd_sf"/>
</dbReference>
<dbReference type="Gene3D" id="1.10.10.10">
    <property type="entry name" value="Winged helix-like DNA-binding domain superfamily/Winged helix DNA-binding domain"/>
    <property type="match status" value="1"/>
</dbReference>
<dbReference type="PANTHER" id="PTHR42756:SF1">
    <property type="entry name" value="TRANSCRIPTIONAL REPRESSOR OF EMRAB OPERON"/>
    <property type="match status" value="1"/>
</dbReference>
<feature type="domain" description="HTH marR-type" evidence="4">
    <location>
        <begin position="22"/>
        <end position="157"/>
    </location>
</feature>
<dbReference type="SUPFAM" id="SSF46785">
    <property type="entry name" value="Winged helix' DNA-binding domain"/>
    <property type="match status" value="1"/>
</dbReference>
<name>A0A1R4ETD8_9MICO</name>
<dbReference type="EMBL" id="FUHU01000003">
    <property type="protein sequence ID" value="SJM46937.1"/>
    <property type="molecule type" value="Genomic_DNA"/>
</dbReference>
<keyword evidence="1" id="KW-0805">Transcription regulation</keyword>
<evidence type="ECO:0000313" key="6">
    <source>
        <dbReference type="Proteomes" id="UP000195787"/>
    </source>
</evidence>
<dbReference type="Proteomes" id="UP000195787">
    <property type="component" value="Unassembled WGS sequence"/>
</dbReference>
<sequence length="168" mass="18687">MDRVSDFLNQWHRERPDLDVSPMGIHGRIKRAAEILERGQRDHFAEQGLKHSEFDVLATLRRSGAPFQLTPKDLVAATMSSGATVTNRLSELESRGLLTRHTDPTNRREVIVTLTDEGRATVDEVVVGHLATEERQLDGLTASDRERLAALLQKLLAANGDTAARNNE</sequence>
<dbReference type="SMART" id="SM00347">
    <property type="entry name" value="HTH_MARR"/>
    <property type="match status" value="1"/>
</dbReference>
<keyword evidence="6" id="KW-1185">Reference proteome</keyword>
<keyword evidence="2" id="KW-0238">DNA-binding</keyword>
<evidence type="ECO:0000313" key="5">
    <source>
        <dbReference type="EMBL" id="SJM46937.1"/>
    </source>
</evidence>
<evidence type="ECO:0000259" key="4">
    <source>
        <dbReference type="PROSITE" id="PS50995"/>
    </source>
</evidence>
<evidence type="ECO:0000256" key="2">
    <source>
        <dbReference type="ARBA" id="ARBA00023125"/>
    </source>
</evidence>
<evidence type="ECO:0000256" key="3">
    <source>
        <dbReference type="ARBA" id="ARBA00023163"/>
    </source>
</evidence>
<organism evidence="5 6">
    <name type="scientific">Agrococcus casei LMG 22410</name>
    <dbReference type="NCBI Taxonomy" id="1255656"/>
    <lineage>
        <taxon>Bacteria</taxon>
        <taxon>Bacillati</taxon>
        <taxon>Actinomycetota</taxon>
        <taxon>Actinomycetes</taxon>
        <taxon>Micrococcales</taxon>
        <taxon>Microbacteriaceae</taxon>
        <taxon>Agrococcus</taxon>
    </lineage>
</organism>